<keyword evidence="1" id="KW-1133">Transmembrane helix</keyword>
<feature type="transmembrane region" description="Helical" evidence="1">
    <location>
        <begin position="81"/>
        <end position="106"/>
    </location>
</feature>
<dbReference type="KEGG" id="smiz:4412673_02721"/>
<keyword evidence="1" id="KW-0472">Membrane</keyword>
<gene>
    <name evidence="2" type="ORF">SAMEA4412673_02721</name>
</gene>
<evidence type="ECO:0000313" key="3">
    <source>
        <dbReference type="Proteomes" id="UP000215355"/>
    </source>
</evidence>
<keyword evidence="1" id="KW-0812">Transmembrane</keyword>
<name>A0AAJ5C149_9SPHI</name>
<feature type="transmembrane region" description="Helical" evidence="1">
    <location>
        <begin position="45"/>
        <end position="69"/>
    </location>
</feature>
<accession>A0AAJ5C149</accession>
<reference evidence="2 3" key="1">
    <citation type="submission" date="2017-06" db="EMBL/GenBank/DDBJ databases">
        <authorList>
            <consortium name="Pathogen Informatics"/>
        </authorList>
    </citation>
    <scope>NUCLEOTIDE SEQUENCE [LARGE SCALE GENOMIC DNA]</scope>
    <source>
        <strain evidence="2 3">NCTC12149</strain>
    </source>
</reference>
<feature type="transmembrane region" description="Helical" evidence="1">
    <location>
        <begin position="137"/>
        <end position="162"/>
    </location>
</feature>
<dbReference type="EMBL" id="LT906468">
    <property type="protein sequence ID" value="SNV52718.1"/>
    <property type="molecule type" value="Genomic_DNA"/>
</dbReference>
<evidence type="ECO:0000313" key="2">
    <source>
        <dbReference type="EMBL" id="SNV52718.1"/>
    </source>
</evidence>
<dbReference type="AlphaFoldDB" id="A0AAJ5C149"/>
<evidence type="ECO:0000256" key="1">
    <source>
        <dbReference type="SAM" id="Phobius"/>
    </source>
</evidence>
<evidence type="ECO:0008006" key="4">
    <source>
        <dbReference type="Google" id="ProtNLM"/>
    </source>
</evidence>
<dbReference type="Proteomes" id="UP000215355">
    <property type="component" value="Chromosome 1"/>
</dbReference>
<proteinExistence type="predicted"/>
<organism evidence="2 3">
    <name type="scientific">Sphingobacterium mizutaii</name>
    <dbReference type="NCBI Taxonomy" id="1010"/>
    <lineage>
        <taxon>Bacteria</taxon>
        <taxon>Pseudomonadati</taxon>
        <taxon>Bacteroidota</taxon>
        <taxon>Sphingobacteriia</taxon>
        <taxon>Sphingobacteriales</taxon>
        <taxon>Sphingobacteriaceae</taxon>
        <taxon>Sphingobacterium</taxon>
    </lineage>
</organism>
<protein>
    <recommendedName>
        <fullName evidence="4">DUF5362 domain-containing protein</fullName>
    </recommendedName>
</protein>
<dbReference type="RefSeq" id="WP_093097849.1">
    <property type="nucleotide sequence ID" value="NZ_FNGK01000002.1"/>
</dbReference>
<sequence>MENNENSFEQADNINPQNNPYSNYDLKIGPVAIEYLRETSKWAKFLSILGMIGMAFYLVVAFFMMLYFIGNSSTSREQVNAFAMIPFLLMMIIMIGLYFAPILWLYKFAKNLQDAINMRNSDQLTTAFNFLKKHYKFIGILAIIMLGLYLLSFFGLLATGVLSEMSGGGGL</sequence>